<organism evidence="11 12">
    <name type="scientific">Melghirimyces thermohalophilus</name>
    <dbReference type="NCBI Taxonomy" id="1236220"/>
    <lineage>
        <taxon>Bacteria</taxon>
        <taxon>Bacillati</taxon>
        <taxon>Bacillota</taxon>
        <taxon>Bacilli</taxon>
        <taxon>Bacillales</taxon>
        <taxon>Thermoactinomycetaceae</taxon>
        <taxon>Melghirimyces</taxon>
    </lineage>
</organism>
<keyword evidence="12" id="KW-1185">Reference proteome</keyword>
<keyword evidence="6 8" id="KW-0378">Hydrolase</keyword>
<dbReference type="CDD" id="cd06530">
    <property type="entry name" value="S26_SPase_I"/>
    <property type="match status" value="1"/>
</dbReference>
<dbReference type="InterPro" id="IPR000223">
    <property type="entry name" value="Pept_S26A_signal_pept_1"/>
</dbReference>
<dbReference type="Pfam" id="PF10502">
    <property type="entry name" value="Peptidase_S26"/>
    <property type="match status" value="1"/>
</dbReference>
<keyword evidence="8" id="KW-0812">Transmembrane</keyword>
<evidence type="ECO:0000256" key="1">
    <source>
        <dbReference type="ARBA" id="ARBA00000677"/>
    </source>
</evidence>
<protein>
    <recommendedName>
        <fullName evidence="4 8">Signal peptidase I</fullName>
        <ecNumber evidence="4 8">3.4.21.89</ecNumber>
    </recommendedName>
</protein>
<evidence type="ECO:0000256" key="3">
    <source>
        <dbReference type="ARBA" id="ARBA00009370"/>
    </source>
</evidence>
<feature type="active site" evidence="7">
    <location>
        <position position="105"/>
    </location>
</feature>
<evidence type="ECO:0000313" key="12">
    <source>
        <dbReference type="Proteomes" id="UP000199387"/>
    </source>
</evidence>
<gene>
    <name evidence="11" type="ORF">SAMN04488112_10391</name>
</gene>
<dbReference type="PROSITE" id="PS00760">
    <property type="entry name" value="SPASE_I_2"/>
    <property type="match status" value="1"/>
</dbReference>
<keyword evidence="8" id="KW-1133">Transmembrane helix</keyword>
<comment type="catalytic activity">
    <reaction evidence="1 8">
        <text>Cleavage of hydrophobic, N-terminal signal or leader sequences from secreted and periplasmic proteins.</text>
        <dbReference type="EC" id="3.4.21.89"/>
    </reaction>
</comment>
<dbReference type="InterPro" id="IPR019757">
    <property type="entry name" value="Pept_S26A_signal_pept_1_Lys-AS"/>
</dbReference>
<feature type="active site" evidence="7">
    <location>
        <position position="38"/>
    </location>
</feature>
<evidence type="ECO:0000256" key="9">
    <source>
        <dbReference type="RuleBase" id="RU362042"/>
    </source>
</evidence>
<evidence type="ECO:0000313" key="11">
    <source>
        <dbReference type="EMBL" id="SDC11182.1"/>
    </source>
</evidence>
<dbReference type="GO" id="GO:0006465">
    <property type="term" value="P:signal peptide processing"/>
    <property type="evidence" value="ECO:0007669"/>
    <property type="project" value="InterPro"/>
</dbReference>
<evidence type="ECO:0000256" key="5">
    <source>
        <dbReference type="ARBA" id="ARBA00022670"/>
    </source>
</evidence>
<dbReference type="EMBL" id="FMZA01000003">
    <property type="protein sequence ID" value="SDC11182.1"/>
    <property type="molecule type" value="Genomic_DNA"/>
</dbReference>
<feature type="domain" description="Peptidase S26" evidence="10">
    <location>
        <begin position="8"/>
        <end position="188"/>
    </location>
</feature>
<evidence type="ECO:0000256" key="2">
    <source>
        <dbReference type="ARBA" id="ARBA00004401"/>
    </source>
</evidence>
<dbReference type="PROSITE" id="PS00761">
    <property type="entry name" value="SPASE_I_3"/>
    <property type="match status" value="1"/>
</dbReference>
<dbReference type="InterPro" id="IPR019533">
    <property type="entry name" value="Peptidase_S26"/>
</dbReference>
<evidence type="ECO:0000256" key="7">
    <source>
        <dbReference type="PIRSR" id="PIRSR600223-1"/>
    </source>
</evidence>
<dbReference type="EC" id="3.4.21.89" evidence="4 8"/>
<dbReference type="PANTHER" id="PTHR43390">
    <property type="entry name" value="SIGNAL PEPTIDASE I"/>
    <property type="match status" value="1"/>
</dbReference>
<evidence type="ECO:0000256" key="8">
    <source>
        <dbReference type="RuleBase" id="RU003993"/>
    </source>
</evidence>
<dbReference type="STRING" id="1236220.SAMN04488112_10391"/>
<comment type="similarity">
    <text evidence="3 9">Belongs to the peptidase S26 family.</text>
</comment>
<dbReference type="AlphaFoldDB" id="A0A1G6IX85"/>
<accession>A0A1G6IX85</accession>
<dbReference type="GO" id="GO:0005886">
    <property type="term" value="C:plasma membrane"/>
    <property type="evidence" value="ECO:0007669"/>
    <property type="project" value="UniProtKB-SubCell"/>
</dbReference>
<evidence type="ECO:0000259" key="10">
    <source>
        <dbReference type="Pfam" id="PF10502"/>
    </source>
</evidence>
<sequence length="195" mass="22221">MKLIRTLIHWSISLLIAATLSLLITTFLIEPAEVNGQSMQPTLQDNNYILISKLPNTFDQVPDYGDIVVIDSVINRDRSLMREFQEASLYRMVTGQEKAHNRWLKRVIGRPGDTLEFKDNIVYRNGQLLKEPYLKDATTPPPSDEDMHKLTVPEGHVFVMGDNRHNSQDSRAIGPIPIDHVLGKMIFQMEGWPLG</sequence>
<reference evidence="11 12" key="1">
    <citation type="submission" date="2016-10" db="EMBL/GenBank/DDBJ databases">
        <authorList>
            <person name="de Groot N.N."/>
        </authorList>
    </citation>
    <scope>NUCLEOTIDE SEQUENCE [LARGE SCALE GENOMIC DNA]</scope>
    <source>
        <strain evidence="11 12">DSM 45514</strain>
    </source>
</reference>
<dbReference type="GO" id="GO:0009003">
    <property type="term" value="F:signal peptidase activity"/>
    <property type="evidence" value="ECO:0007669"/>
    <property type="project" value="UniProtKB-EC"/>
</dbReference>
<name>A0A1G6IX85_9BACL</name>
<comment type="subcellular location">
    <subcellularLocation>
        <location evidence="2">Cell membrane</location>
        <topology evidence="2">Single-pass type II membrane protein</topology>
    </subcellularLocation>
    <subcellularLocation>
        <location evidence="9">Membrane</location>
        <topology evidence="9">Single-pass type II membrane protein</topology>
    </subcellularLocation>
</comment>
<keyword evidence="5 8" id="KW-0645">Protease</keyword>
<dbReference type="GO" id="GO:0004252">
    <property type="term" value="F:serine-type endopeptidase activity"/>
    <property type="evidence" value="ECO:0007669"/>
    <property type="project" value="InterPro"/>
</dbReference>
<dbReference type="PRINTS" id="PR00727">
    <property type="entry name" value="LEADERPTASE"/>
</dbReference>
<dbReference type="NCBIfam" id="TIGR02227">
    <property type="entry name" value="sigpep_I_bact"/>
    <property type="match status" value="1"/>
</dbReference>
<evidence type="ECO:0000256" key="4">
    <source>
        <dbReference type="ARBA" id="ARBA00013208"/>
    </source>
</evidence>
<dbReference type="RefSeq" id="WP_091566496.1">
    <property type="nucleotide sequence ID" value="NZ_FMZA01000003.1"/>
</dbReference>
<dbReference type="SUPFAM" id="SSF51306">
    <property type="entry name" value="LexA/Signal peptidase"/>
    <property type="match status" value="1"/>
</dbReference>
<dbReference type="Gene3D" id="2.10.109.10">
    <property type="entry name" value="Umud Fragment, subunit A"/>
    <property type="match status" value="1"/>
</dbReference>
<proteinExistence type="inferred from homology"/>
<keyword evidence="8" id="KW-0472">Membrane</keyword>
<dbReference type="Proteomes" id="UP000199387">
    <property type="component" value="Unassembled WGS sequence"/>
</dbReference>
<dbReference type="OrthoDB" id="9802919at2"/>
<feature type="transmembrane region" description="Helical" evidence="8">
    <location>
        <begin position="7"/>
        <end position="29"/>
    </location>
</feature>
<dbReference type="PROSITE" id="PS00501">
    <property type="entry name" value="SPASE_I_1"/>
    <property type="match status" value="1"/>
</dbReference>
<dbReference type="InterPro" id="IPR019758">
    <property type="entry name" value="Pept_S26A_signal_pept_1_CS"/>
</dbReference>
<dbReference type="InterPro" id="IPR019756">
    <property type="entry name" value="Pept_S26A_signal_pept_1_Ser-AS"/>
</dbReference>
<dbReference type="PANTHER" id="PTHR43390:SF1">
    <property type="entry name" value="CHLOROPLAST PROCESSING PEPTIDASE"/>
    <property type="match status" value="1"/>
</dbReference>
<evidence type="ECO:0000256" key="6">
    <source>
        <dbReference type="ARBA" id="ARBA00022801"/>
    </source>
</evidence>
<dbReference type="InterPro" id="IPR036286">
    <property type="entry name" value="LexA/Signal_pep-like_sf"/>
</dbReference>